<dbReference type="RefSeq" id="WP_218324329.1">
    <property type="nucleotide sequence ID" value="NZ_JAHUZB010000001.1"/>
</dbReference>
<keyword evidence="2" id="KW-1185">Reference proteome</keyword>
<dbReference type="InterPro" id="IPR007358">
    <property type="entry name" value="Nucleoid_associated_NdpA"/>
</dbReference>
<organism evidence="1 2">
    <name type="scientific">Enterococcus alishanensis</name>
    <dbReference type="NCBI Taxonomy" id="1303817"/>
    <lineage>
        <taxon>Bacteria</taxon>
        <taxon>Bacillati</taxon>
        <taxon>Bacillota</taxon>
        <taxon>Bacilli</taxon>
        <taxon>Lactobacillales</taxon>
        <taxon>Enterococcaceae</taxon>
        <taxon>Enterococcus</taxon>
    </lineage>
</organism>
<sequence length="334" mass="37947">MDIYLKKAILHIVDRSSGDPLISQQELDLSKEYVRDYLTRKILKISSPQTKTGVLAEDSRFAMIAKDTTDHFVANSEKLLQLWYDAYKESEEAPSCDILLALYEEDTEMYLALLKINYNQGYTHLVEADETGMKNELILHQALLSNKTQKADEAITVNLAKLNYELIEKKYVFSGEKQFYFSTKVIESVPVPSLEENVKVIKRAAEKIGSKFENPKHDLVADVKEAIYEQVEETGQINPKEVSQKVFKENISAQMAFEAEIAEKGVESSVSLVKEAKAITEKKYGKQKLKLSNGIELIVPLEVYRNPDLIEFVNQPDGTISVMIKNVDEVINRI</sequence>
<dbReference type="Pfam" id="PF04245">
    <property type="entry name" value="NA37"/>
    <property type="match status" value="1"/>
</dbReference>
<evidence type="ECO:0000313" key="2">
    <source>
        <dbReference type="Proteomes" id="UP000774130"/>
    </source>
</evidence>
<proteinExistence type="predicted"/>
<evidence type="ECO:0000313" key="1">
    <source>
        <dbReference type="EMBL" id="MBV7389262.1"/>
    </source>
</evidence>
<dbReference type="Proteomes" id="UP000774130">
    <property type="component" value="Unassembled WGS sequence"/>
</dbReference>
<gene>
    <name evidence="1" type="ORF">KUA55_01105</name>
</gene>
<name>A0ABS6T8N3_9ENTE</name>
<protein>
    <submittedName>
        <fullName evidence="1">Nucleoid-associated protein</fullName>
    </submittedName>
</protein>
<reference evidence="1 2" key="1">
    <citation type="submission" date="2021-06" db="EMBL/GenBank/DDBJ databases">
        <title>Enterococcus alishanensis sp. nov., a novel lactic acid bacterium isolated from fresh coffee beans.</title>
        <authorList>
            <person name="Chen Y.-S."/>
        </authorList>
    </citation>
    <scope>NUCLEOTIDE SEQUENCE [LARGE SCALE GENOMIC DNA]</scope>
    <source>
        <strain evidence="1 2">ALS3</strain>
    </source>
</reference>
<comment type="caution">
    <text evidence="1">The sequence shown here is derived from an EMBL/GenBank/DDBJ whole genome shotgun (WGS) entry which is preliminary data.</text>
</comment>
<accession>A0ABS6T8N3</accession>
<dbReference type="EMBL" id="JAHUZB010000001">
    <property type="protein sequence ID" value="MBV7389262.1"/>
    <property type="molecule type" value="Genomic_DNA"/>
</dbReference>